<dbReference type="GO" id="GO:0016787">
    <property type="term" value="F:hydrolase activity"/>
    <property type="evidence" value="ECO:0007669"/>
    <property type="project" value="UniProtKB-KW"/>
</dbReference>
<dbReference type="PANTHER" id="PTHR43736">
    <property type="entry name" value="ADP-RIBOSE PYROPHOSPHATASE"/>
    <property type="match status" value="1"/>
</dbReference>
<dbReference type="Gene3D" id="3.90.79.10">
    <property type="entry name" value="Nucleoside Triphosphate Pyrophosphohydrolase"/>
    <property type="match status" value="1"/>
</dbReference>
<evidence type="ECO:0000313" key="5">
    <source>
        <dbReference type="Proteomes" id="UP000244384"/>
    </source>
</evidence>
<dbReference type="KEGG" id="aez:C3E78_10885"/>
<evidence type="ECO:0000256" key="1">
    <source>
        <dbReference type="ARBA" id="ARBA00005582"/>
    </source>
</evidence>
<evidence type="ECO:0000313" key="4">
    <source>
        <dbReference type="EMBL" id="AWB94144.1"/>
    </source>
</evidence>
<dbReference type="PANTHER" id="PTHR43736:SF4">
    <property type="entry name" value="SLR1690 PROTEIN"/>
    <property type="match status" value="1"/>
</dbReference>
<dbReference type="InterPro" id="IPR020084">
    <property type="entry name" value="NUDIX_hydrolase_CS"/>
</dbReference>
<dbReference type="AlphaFoldDB" id="A0A2S0WSB8"/>
<dbReference type="Gene3D" id="1.10.10.10">
    <property type="entry name" value="Winged helix-like DNA-binding domain superfamily/Winged helix DNA-binding domain"/>
    <property type="match status" value="1"/>
</dbReference>
<dbReference type="InterPro" id="IPR036390">
    <property type="entry name" value="WH_DNA-bd_sf"/>
</dbReference>
<keyword evidence="2 3" id="KW-0378">Hydrolase</keyword>
<dbReference type="InterPro" id="IPR036388">
    <property type="entry name" value="WH-like_DNA-bd_sf"/>
</dbReference>
<sequence length="197" mass="21884">MAIRRAAEPNRGGLALPGGFVHVDEDLETAARRELREETGLEVDYLEQVGTYGAPDRDPRARTFAVLYLAVLPNLPDGSTGTDADAIWLPVDELLAADLPFDHHEMLTDAIERARSKLEYSPIAASFCRPVFTIGDLRRVYEIVWGKQLNPANFQRKVQSVEGFVRETGDVVSEGRGRPAKTYTLGDVTTLHPPLRR</sequence>
<organism evidence="4 5">
    <name type="scientific">Aeromicrobium chenweiae</name>
    <dbReference type="NCBI Taxonomy" id="2079793"/>
    <lineage>
        <taxon>Bacteria</taxon>
        <taxon>Bacillati</taxon>
        <taxon>Actinomycetota</taxon>
        <taxon>Actinomycetes</taxon>
        <taxon>Propionibacteriales</taxon>
        <taxon>Nocardioidaceae</taxon>
        <taxon>Aeromicrobium</taxon>
    </lineage>
</organism>
<accession>A0A2S0WSB8</accession>
<dbReference type="Pfam" id="PF00293">
    <property type="entry name" value="NUDIX"/>
    <property type="match status" value="1"/>
</dbReference>
<dbReference type="SUPFAM" id="SSF55811">
    <property type="entry name" value="Nudix"/>
    <property type="match status" value="1"/>
</dbReference>
<evidence type="ECO:0000256" key="2">
    <source>
        <dbReference type="ARBA" id="ARBA00022801"/>
    </source>
</evidence>
<dbReference type="EMBL" id="CP026952">
    <property type="protein sequence ID" value="AWB94144.1"/>
    <property type="molecule type" value="Genomic_DNA"/>
</dbReference>
<reference evidence="5" key="1">
    <citation type="submission" date="2018-01" db="EMBL/GenBank/DDBJ databases">
        <authorList>
            <person name="Li J."/>
        </authorList>
    </citation>
    <scope>NUCLEOTIDE SEQUENCE [LARGE SCALE GENOMIC DNA]</scope>
    <source>
        <strain evidence="5">592</strain>
    </source>
</reference>
<dbReference type="Pfam" id="PF21906">
    <property type="entry name" value="WHD_NrtR"/>
    <property type="match status" value="1"/>
</dbReference>
<dbReference type="InterPro" id="IPR015797">
    <property type="entry name" value="NUDIX_hydrolase-like_dom_sf"/>
</dbReference>
<dbReference type="PROSITE" id="PS00893">
    <property type="entry name" value="NUDIX_BOX"/>
    <property type="match status" value="1"/>
</dbReference>
<protein>
    <submittedName>
        <fullName evidence="4">NUDIX hydrolase</fullName>
    </submittedName>
</protein>
<accession>A0A5F2EY19</accession>
<dbReference type="PROSITE" id="PS51462">
    <property type="entry name" value="NUDIX"/>
    <property type="match status" value="1"/>
</dbReference>
<dbReference type="SUPFAM" id="SSF46785">
    <property type="entry name" value="Winged helix' DNA-binding domain"/>
    <property type="match status" value="1"/>
</dbReference>
<gene>
    <name evidence="4" type="ORF">C3E78_10885</name>
</gene>
<dbReference type="Proteomes" id="UP000244384">
    <property type="component" value="Chromosome"/>
</dbReference>
<dbReference type="OrthoDB" id="9786141at2"/>
<dbReference type="InterPro" id="IPR020476">
    <property type="entry name" value="Nudix_hydrolase"/>
</dbReference>
<keyword evidence="5" id="KW-1185">Reference proteome</keyword>
<dbReference type="CDD" id="cd18873">
    <property type="entry name" value="NUDIX_NadM_like"/>
    <property type="match status" value="1"/>
</dbReference>
<dbReference type="InterPro" id="IPR054105">
    <property type="entry name" value="WHD_NrtR"/>
</dbReference>
<evidence type="ECO:0000256" key="3">
    <source>
        <dbReference type="RuleBase" id="RU003476"/>
    </source>
</evidence>
<proteinExistence type="inferred from homology"/>
<dbReference type="PRINTS" id="PR00502">
    <property type="entry name" value="NUDIXFAMILY"/>
</dbReference>
<name>A0A2S0WSB8_9ACTN</name>
<dbReference type="InterPro" id="IPR000086">
    <property type="entry name" value="NUDIX_hydrolase_dom"/>
</dbReference>
<comment type="similarity">
    <text evidence="1 3">Belongs to the Nudix hydrolase family.</text>
</comment>